<accession>A0A8S0ZUS1</accession>
<dbReference type="EMBL" id="CADEBD010000303">
    <property type="protein sequence ID" value="CAB3236888.1"/>
    <property type="molecule type" value="Genomic_DNA"/>
</dbReference>
<organism evidence="1 2">
    <name type="scientific">Arctia plantaginis</name>
    <name type="common">Wood tiger moth</name>
    <name type="synonym">Phalaena plantaginis</name>
    <dbReference type="NCBI Taxonomy" id="874455"/>
    <lineage>
        <taxon>Eukaryota</taxon>
        <taxon>Metazoa</taxon>
        <taxon>Ecdysozoa</taxon>
        <taxon>Arthropoda</taxon>
        <taxon>Hexapoda</taxon>
        <taxon>Insecta</taxon>
        <taxon>Pterygota</taxon>
        <taxon>Neoptera</taxon>
        <taxon>Endopterygota</taxon>
        <taxon>Lepidoptera</taxon>
        <taxon>Glossata</taxon>
        <taxon>Ditrysia</taxon>
        <taxon>Noctuoidea</taxon>
        <taxon>Erebidae</taxon>
        <taxon>Arctiinae</taxon>
        <taxon>Arctia</taxon>
    </lineage>
</organism>
<gene>
    <name evidence="1" type="ORF">APLA_LOCUS7564</name>
</gene>
<name>A0A8S0ZUS1_ARCPL</name>
<proteinExistence type="predicted"/>
<evidence type="ECO:0000313" key="2">
    <source>
        <dbReference type="Proteomes" id="UP000494256"/>
    </source>
</evidence>
<dbReference type="Proteomes" id="UP000494256">
    <property type="component" value="Unassembled WGS sequence"/>
</dbReference>
<dbReference type="PANTHER" id="PTHR45913">
    <property type="entry name" value="EPM2A-INTERACTING PROTEIN 1"/>
    <property type="match status" value="1"/>
</dbReference>
<evidence type="ECO:0000313" key="1">
    <source>
        <dbReference type="EMBL" id="CAB3236888.1"/>
    </source>
</evidence>
<protein>
    <submittedName>
        <fullName evidence="1">Uncharacterized protein</fullName>
    </submittedName>
</protein>
<dbReference type="OrthoDB" id="9836210at2759"/>
<reference evidence="1 2" key="1">
    <citation type="submission" date="2020-04" db="EMBL/GenBank/DDBJ databases">
        <authorList>
            <person name="Wallbank WR R."/>
            <person name="Pardo Diaz C."/>
            <person name="Kozak K."/>
            <person name="Martin S."/>
            <person name="Jiggins C."/>
            <person name="Moest M."/>
            <person name="Warren A I."/>
            <person name="Byers J.R.P. K."/>
            <person name="Montejo-Kovacevich G."/>
            <person name="Yen C E."/>
        </authorList>
    </citation>
    <scope>NUCLEOTIDE SEQUENCE [LARGE SCALE GENOMIC DNA]</scope>
</reference>
<dbReference type="AlphaFoldDB" id="A0A8S0ZUS1"/>
<comment type="caution">
    <text evidence="1">The sequence shown here is derived from an EMBL/GenBank/DDBJ whole genome shotgun (WGS) entry which is preliminary data.</text>
</comment>
<dbReference type="PANTHER" id="PTHR45913:SF5">
    <property type="entry name" value="GENERAL TRANSCRIPTION FACTOR II-I REPEAT DOMAIN-CONTAINING PROTEIN 2A-LIKE PROTEIN"/>
    <property type="match status" value="1"/>
</dbReference>
<sequence>MKVVVSTVNFIKSRGLNHRQFKQFLDDIESEYLLYYTEARWLSRGLTLEGYLNLIEEIGIFLAEKQRDLTLFRSQLNSRNYNHFPNYKKMAEKFSKLRLISVM</sequence>